<dbReference type="Proteomes" id="UP000824102">
    <property type="component" value="Unassembled WGS sequence"/>
</dbReference>
<gene>
    <name evidence="6" type="ORF">H9964_03360</name>
</gene>
<keyword evidence="3" id="KW-0812">Transmembrane</keyword>
<feature type="compositionally biased region" description="Basic and acidic residues" evidence="2">
    <location>
        <begin position="1"/>
        <end position="43"/>
    </location>
</feature>
<organism evidence="6 7">
    <name type="scientific">Candidatus Gallimonas intestinavium</name>
    <dbReference type="NCBI Taxonomy" id="2838603"/>
    <lineage>
        <taxon>Bacteria</taxon>
        <taxon>Bacillati</taxon>
        <taxon>Bacillota</taxon>
        <taxon>Clostridia</taxon>
        <taxon>Candidatus Gallimonas</taxon>
    </lineage>
</organism>
<reference evidence="6" key="2">
    <citation type="submission" date="2021-04" db="EMBL/GenBank/DDBJ databases">
        <authorList>
            <person name="Gilroy R."/>
        </authorList>
    </citation>
    <scope>NUCLEOTIDE SEQUENCE</scope>
    <source>
        <strain evidence="6">ChiW7-2402</strain>
    </source>
</reference>
<reference evidence="6" key="1">
    <citation type="journal article" date="2021" name="PeerJ">
        <title>Extensive microbial diversity within the chicken gut microbiome revealed by metagenomics and culture.</title>
        <authorList>
            <person name="Gilroy R."/>
            <person name="Ravi A."/>
            <person name="Getino M."/>
            <person name="Pursley I."/>
            <person name="Horton D.L."/>
            <person name="Alikhan N.F."/>
            <person name="Baker D."/>
            <person name="Gharbi K."/>
            <person name="Hall N."/>
            <person name="Watson M."/>
            <person name="Adriaenssens E.M."/>
            <person name="Foster-Nyarko E."/>
            <person name="Jarju S."/>
            <person name="Secka A."/>
            <person name="Antonio M."/>
            <person name="Oren A."/>
            <person name="Chaudhuri R.R."/>
            <person name="La Ragione R."/>
            <person name="Hildebrand F."/>
            <person name="Pallen M.J."/>
        </authorList>
    </citation>
    <scope>NUCLEOTIDE SEQUENCE</scope>
    <source>
        <strain evidence="6">ChiW7-2402</strain>
    </source>
</reference>
<feature type="coiled-coil region" evidence="1">
    <location>
        <begin position="128"/>
        <end position="155"/>
    </location>
</feature>
<keyword evidence="3" id="KW-0472">Membrane</keyword>
<feature type="transmembrane region" description="Helical" evidence="3">
    <location>
        <begin position="107"/>
        <end position="133"/>
    </location>
</feature>
<dbReference type="InterPro" id="IPR048402">
    <property type="entry name" value="YpeB_N"/>
</dbReference>
<dbReference type="GO" id="GO:0009847">
    <property type="term" value="P:spore germination"/>
    <property type="evidence" value="ECO:0007669"/>
    <property type="project" value="InterPro"/>
</dbReference>
<dbReference type="AlphaFoldDB" id="A0A9D2G550"/>
<feature type="region of interest" description="Disordered" evidence="2">
    <location>
        <begin position="1"/>
        <end position="102"/>
    </location>
</feature>
<comment type="caution">
    <text evidence="6">The sequence shown here is derived from an EMBL/GenBank/DDBJ whole genome shotgun (WGS) entry which is preliminary data.</text>
</comment>
<proteinExistence type="predicted"/>
<evidence type="ECO:0000313" key="7">
    <source>
        <dbReference type="Proteomes" id="UP000824102"/>
    </source>
</evidence>
<dbReference type="Pfam" id="PF14620">
    <property type="entry name" value="YPEB_PepSY1-2"/>
    <property type="match status" value="1"/>
</dbReference>
<evidence type="ECO:0000259" key="5">
    <source>
        <dbReference type="Pfam" id="PF20769"/>
    </source>
</evidence>
<evidence type="ECO:0000256" key="2">
    <source>
        <dbReference type="SAM" id="MobiDB-lite"/>
    </source>
</evidence>
<evidence type="ECO:0000259" key="4">
    <source>
        <dbReference type="Pfam" id="PF14620"/>
    </source>
</evidence>
<name>A0A9D2G550_9FIRM</name>
<evidence type="ECO:0000313" key="6">
    <source>
        <dbReference type="EMBL" id="HIZ72602.1"/>
    </source>
</evidence>
<feature type="domain" description="Sporulation protein YpeB N-terminal" evidence="5">
    <location>
        <begin position="136"/>
        <end position="264"/>
    </location>
</feature>
<dbReference type="EMBL" id="DXBB01000053">
    <property type="protein sequence ID" value="HIZ72602.1"/>
    <property type="molecule type" value="Genomic_DNA"/>
</dbReference>
<keyword evidence="1" id="KW-0175">Coiled coil</keyword>
<keyword evidence="3" id="KW-1133">Transmembrane helix</keyword>
<accession>A0A9D2G550</accession>
<feature type="domain" description="Sporulation protein YpeB PepSY1 and PepSY2" evidence="4">
    <location>
        <begin position="283"/>
        <end position="465"/>
    </location>
</feature>
<protein>
    <submittedName>
        <fullName evidence="6">Germination protein YpeB</fullName>
    </submittedName>
</protein>
<dbReference type="Pfam" id="PF20769">
    <property type="entry name" value="YPEB_N"/>
    <property type="match status" value="1"/>
</dbReference>
<dbReference type="InterPro" id="IPR014239">
    <property type="entry name" value="YpeB_PepSY1-2"/>
</dbReference>
<evidence type="ECO:0000256" key="3">
    <source>
        <dbReference type="SAM" id="Phobius"/>
    </source>
</evidence>
<evidence type="ECO:0000256" key="1">
    <source>
        <dbReference type="SAM" id="Coils"/>
    </source>
</evidence>
<feature type="compositionally biased region" description="Basic and acidic residues" evidence="2">
    <location>
        <begin position="52"/>
        <end position="96"/>
    </location>
</feature>
<sequence>MDDKKELSSGAEKVENIAGRTPEERERLAADARVEAARERERAALAQEQAQEEEKRLKEREKNERLAEAAHRRESREQERIARAEERERAREERAKERRRREGGRGVGGWIAAVVTLGVACLTLASVVAAGAMRMNDLEARLDNAAREAVYEMAEASEAMDASLSKLRVSEGRSEQRRLLTEVAVQSALLESALEKLPLRAEESAQLSGFVNRTGAYARMLLGRLNAGDSLGARETATLDYLHAVNVQLLRALGEAEHHMSHEDLAAFFGGNAEGMNAAFSEMADYTRLEADGLIGPPFAGAGNVGKNRLAGGELTEARAVELARGYLAGYHIAEAHCTGEERLGDAVLYRVSLSDGETQFDVSVAKKDGSLVYFSAQGACGQQEFDLRACEHIALDFLKDVGIETVEVVWRSEYGGTAELAFVPVQEGVRLYSDLIRVRVCESRGRVVGMDALMYRLNHHERTLGTPREEAQIAEYLSPRLKVQSAHLALVPSGREERLAYAFECTFGEEEYLAFLDAESGEELALFLIAHGEGGDFLR</sequence>